<dbReference type="AlphaFoldDB" id="A0A1H9DYS2"/>
<dbReference type="OrthoDB" id="3670391at2"/>
<organism evidence="1 2">
    <name type="scientific">Lentzea albida</name>
    <dbReference type="NCBI Taxonomy" id="65499"/>
    <lineage>
        <taxon>Bacteria</taxon>
        <taxon>Bacillati</taxon>
        <taxon>Actinomycetota</taxon>
        <taxon>Actinomycetes</taxon>
        <taxon>Pseudonocardiales</taxon>
        <taxon>Pseudonocardiaceae</taxon>
        <taxon>Lentzea</taxon>
    </lineage>
</organism>
<proteinExistence type="predicted"/>
<dbReference type="SUPFAM" id="SSF54211">
    <property type="entry name" value="Ribosomal protein S5 domain 2-like"/>
    <property type="match status" value="1"/>
</dbReference>
<keyword evidence="1" id="KW-0808">Transferase</keyword>
<dbReference type="STRING" id="65499.SAMN04488000_102101"/>
<evidence type="ECO:0000313" key="2">
    <source>
        <dbReference type="Proteomes" id="UP000199503"/>
    </source>
</evidence>
<keyword evidence="2" id="KW-1185">Reference proteome</keyword>
<accession>A0A1H9DYS2</accession>
<dbReference type="Gene3D" id="3.30.230.10">
    <property type="match status" value="1"/>
</dbReference>
<keyword evidence="1" id="KW-0418">Kinase</keyword>
<dbReference type="GO" id="GO:0016301">
    <property type="term" value="F:kinase activity"/>
    <property type="evidence" value="ECO:0007669"/>
    <property type="project" value="UniProtKB-KW"/>
</dbReference>
<gene>
    <name evidence="1" type="ORF">SAMN04488000_102101</name>
</gene>
<protein>
    <submittedName>
        <fullName evidence="1">Galactokinase</fullName>
    </submittedName>
</protein>
<dbReference type="Proteomes" id="UP000199503">
    <property type="component" value="Unassembled WGS sequence"/>
</dbReference>
<name>A0A1H9DYS2_9PSEU</name>
<reference evidence="2" key="1">
    <citation type="submission" date="2016-10" db="EMBL/GenBank/DDBJ databases">
        <authorList>
            <person name="Varghese N."/>
            <person name="Submissions S."/>
        </authorList>
    </citation>
    <scope>NUCLEOTIDE SEQUENCE [LARGE SCALE GENOMIC DNA]</scope>
    <source>
        <strain evidence="2">DSM 44437</strain>
    </source>
</reference>
<evidence type="ECO:0000313" key="1">
    <source>
        <dbReference type="EMBL" id="SEQ18670.1"/>
    </source>
</evidence>
<dbReference type="InterPro" id="IPR020568">
    <property type="entry name" value="Ribosomal_Su5_D2-typ_SF"/>
</dbReference>
<dbReference type="InterPro" id="IPR014721">
    <property type="entry name" value="Ribsml_uS5_D2-typ_fold_subgr"/>
</dbReference>
<sequence>MTVDIADRPELAPELRLVPHAFRRTFGRPAEGVWYVPGVLNLLGGAVKVHAKWGAIVAGELRDDGVLELVSVNRPAERAVLPSDDVPAWARGVRARGGATLMCSVDLPHGSGLSAREALDAAVGLALGEIGRTDPDPLDLPGQRLLVVDTRIRREEPQEHRPHTPGTNDLGAELTAYHRAQNPDPEQDAVVEAALKAGARGASLLIDPPGRPAVALVDADLVPAVKKAITKAVEVPPRYLTIVPGPFKAAASR</sequence>
<dbReference type="EMBL" id="FOFV01000002">
    <property type="protein sequence ID" value="SEQ18670.1"/>
    <property type="molecule type" value="Genomic_DNA"/>
</dbReference>
<dbReference type="RefSeq" id="WP_089910832.1">
    <property type="nucleotide sequence ID" value="NZ_FOFV01000002.1"/>
</dbReference>